<dbReference type="EMBL" id="BARS01038933">
    <property type="protein sequence ID" value="GAG14483.1"/>
    <property type="molecule type" value="Genomic_DNA"/>
</dbReference>
<feature type="domain" description="SHSP" evidence="1">
    <location>
        <begin position="81"/>
        <end position="173"/>
    </location>
</feature>
<proteinExistence type="predicted"/>
<dbReference type="AlphaFoldDB" id="X0VPW0"/>
<comment type="caution">
    <text evidence="2">The sequence shown here is derived from an EMBL/GenBank/DDBJ whole genome shotgun (WGS) entry which is preliminary data.</text>
</comment>
<dbReference type="InterPro" id="IPR002068">
    <property type="entry name" value="A-crystallin/Hsp20_dom"/>
</dbReference>
<organism evidence="2">
    <name type="scientific">marine sediment metagenome</name>
    <dbReference type="NCBI Taxonomy" id="412755"/>
    <lineage>
        <taxon>unclassified sequences</taxon>
        <taxon>metagenomes</taxon>
        <taxon>ecological metagenomes</taxon>
    </lineage>
</organism>
<reference evidence="2" key="1">
    <citation type="journal article" date="2014" name="Front. Microbiol.">
        <title>High frequency of phylogenetically diverse reductive dehalogenase-homologous genes in deep subseafloor sedimentary metagenomes.</title>
        <authorList>
            <person name="Kawai M."/>
            <person name="Futagami T."/>
            <person name="Toyoda A."/>
            <person name="Takaki Y."/>
            <person name="Nishi S."/>
            <person name="Hori S."/>
            <person name="Arai W."/>
            <person name="Tsubouchi T."/>
            <person name="Morono Y."/>
            <person name="Uchiyama I."/>
            <person name="Ito T."/>
            <person name="Fujiyama A."/>
            <person name="Inagaki F."/>
            <person name="Takami H."/>
        </authorList>
    </citation>
    <scope>NUCLEOTIDE SEQUENCE</scope>
    <source>
        <strain evidence="2">Expedition CK06-06</strain>
    </source>
</reference>
<gene>
    <name evidence="2" type="ORF">S01H1_59519</name>
</gene>
<evidence type="ECO:0000313" key="2">
    <source>
        <dbReference type="EMBL" id="GAG14483.1"/>
    </source>
</evidence>
<name>X0VPW0_9ZZZZ</name>
<sequence length="173" mass="19936">LDADSQDILIYLWQNRHARIEELAEVIGDPTHMDVLLRIREHINPTAVKVIGCSILSFEKSKFDLKTGQKVLFSWWIEGLRERKEVKQVLLDIFDEGEYLNIIMELPGVKAEDILFKLEDKKITISASSISKKYHEEIDLPAEVDTKSFHNSFNNNVLEIKLKKAELGMLKDG</sequence>
<evidence type="ECO:0000259" key="1">
    <source>
        <dbReference type="PROSITE" id="PS01031"/>
    </source>
</evidence>
<accession>X0VPW0</accession>
<dbReference type="PROSITE" id="PS01031">
    <property type="entry name" value="SHSP"/>
    <property type="match status" value="1"/>
</dbReference>
<protein>
    <recommendedName>
        <fullName evidence="1">SHSP domain-containing protein</fullName>
    </recommendedName>
</protein>
<dbReference type="Pfam" id="PF00011">
    <property type="entry name" value="HSP20"/>
    <property type="match status" value="1"/>
</dbReference>
<feature type="non-terminal residue" evidence="2">
    <location>
        <position position="1"/>
    </location>
</feature>
<dbReference type="Gene3D" id="2.60.40.790">
    <property type="match status" value="1"/>
</dbReference>
<dbReference type="CDD" id="cd06464">
    <property type="entry name" value="ACD_sHsps-like"/>
    <property type="match status" value="1"/>
</dbReference>
<dbReference type="InterPro" id="IPR008978">
    <property type="entry name" value="HSP20-like_chaperone"/>
</dbReference>
<dbReference type="SUPFAM" id="SSF49764">
    <property type="entry name" value="HSP20-like chaperones"/>
    <property type="match status" value="1"/>
</dbReference>